<dbReference type="Proteomes" id="UP001189429">
    <property type="component" value="Unassembled WGS sequence"/>
</dbReference>
<comment type="caution">
    <text evidence="2">The sequence shown here is derived from an EMBL/GenBank/DDBJ whole genome shotgun (WGS) entry which is preliminary data.</text>
</comment>
<evidence type="ECO:0008006" key="4">
    <source>
        <dbReference type="Google" id="ProtNLM"/>
    </source>
</evidence>
<organism evidence="2 3">
    <name type="scientific">Prorocentrum cordatum</name>
    <dbReference type="NCBI Taxonomy" id="2364126"/>
    <lineage>
        <taxon>Eukaryota</taxon>
        <taxon>Sar</taxon>
        <taxon>Alveolata</taxon>
        <taxon>Dinophyceae</taxon>
        <taxon>Prorocentrales</taxon>
        <taxon>Prorocentraceae</taxon>
        <taxon>Prorocentrum</taxon>
    </lineage>
</organism>
<proteinExistence type="predicted"/>
<feature type="non-terminal residue" evidence="2">
    <location>
        <position position="1"/>
    </location>
</feature>
<name>A0ABN9UE25_9DINO</name>
<sequence length="1429" mass="159748">GRIFLDQIGECRYQLTDTVLQHRALLKLGESSVADSEANDQDVVLAAVYPGGEAAAIDADAMFKFSLFESATTKELFTVDESLGESSVQSFWDVQAKHRAGSVDVKVLGGSSFAFDCFAFALPRPGKQPLYWSMHSIYDFLGIECFKGTLSKWVFRSSERWERRFPIDGGGQTVHGSCVSSFTAKRVQLSSPAKCLQVTSVSTFGMLFQMAKWSWSPSHYGGFDLKRDSAGKQVKAAQAFIVSVLETVNQYKRPWSFDLVLDVSWTCGWPRPQPSYLENAMIVEVDDSLGVDLKAFCERAQVAWSDTFIHENWNMCLSGRCTRDTFYKLPMMEVLMLTASKATPVAECIIAQVCLSLSHQLQIVMASDNNDGHLVRRDVEFSFDDPAEGFGVGEDVDQSLAKYVTNAAHQLGKPRCVSVATDKASVGNLPLQVSVLALPSNLAVLMPPQVDRQFDDELHEDLSLKRKADEAIVTTASVMERQLAWLTRGAPGARPGAWRPVKLHRVASRRWLQNLDNQLNTCSDLEGLKDFRIEDTTRDWVNWRCLSVSLDLGSDGVCATNALTYFEELKINMLRFPDPSHGANRSIDHAINKTQLRGMWMLMMISFNLPHGPDQDDLRHLQLREAMTYCFNRLSPNTCPLFMELAPYMIQDLNRVGDHLPGVDSPEVELWEYLKKRVWVSSPGERCNTNRFMSSVSAAKLNVPYWHIDLFESLFLCLEMDFVRGKKFLEHMVNVKTGKQEELGEGAPTAANAITLEAKTLRGCAANAVAISALMLSDPMNRKICLSIVALTKPVRDWHIRQNRTLRTSAASPAWLSDQLLSENVNHMKDIAACFNNRWLLEDLGFSCLDGVWLASEGEMLDDDYIAGVAWEFGWNLTSARQRRNMYMHGWPYKLILMTGEGETSRAVVREFQTDKRIFDLLEAAERGSAAEQVFVRSEFRKVATIKFVRAFEDLGCGVHEQIVKLIKDRVSGPIGTQICEDCIGQAKNSKMVIGNRKYRRPEASMATMLKNKVLDGIHKFKGATMSMPLTSKSLRLPDSAFRSSKTNATMEFTKIVSTRQDAPYYSPGHIGINQPVADLYMLRHIFAEAPEAPDFNKINFSWISSFVQVSHKLVVNLPGQGWCLALDYFNSSCAFFWPMETRELEGGLLMFQPENSTRGPIVKPLFDLDVPSCTVVVKSWARQCNDYPALCVGMNALPPAIRMFQEGPTDGLYKIAASKAFWSVPKTVLQSVARAKGVDLPPGAKLVDVIFALVCDALGVSEVDAIKIVARRHTVNDLQASFFPALLEVEEAIQCLHYDDHEEFKSQEKKVVTITEEMSIFKSDSHQKAKAVREAAPKAKAKAKGKAKAKAAGGPPVRRDFPTEFTQAEAKTFLPPGAHIWRAVSHAAWAGHYPPYSRISAPWSMGETAAMKDVIRRLWIQYLTATAQ</sequence>
<feature type="region of interest" description="Disordered" evidence="1">
    <location>
        <begin position="1343"/>
        <end position="1362"/>
    </location>
</feature>
<reference evidence="2" key="1">
    <citation type="submission" date="2023-10" db="EMBL/GenBank/DDBJ databases">
        <authorList>
            <person name="Chen Y."/>
            <person name="Shah S."/>
            <person name="Dougan E. K."/>
            <person name="Thang M."/>
            <person name="Chan C."/>
        </authorList>
    </citation>
    <scope>NUCLEOTIDE SEQUENCE [LARGE SCALE GENOMIC DNA]</scope>
</reference>
<gene>
    <name evidence="2" type="ORF">PCOR1329_LOCUS47440</name>
</gene>
<accession>A0ABN9UE25</accession>
<evidence type="ECO:0000313" key="2">
    <source>
        <dbReference type="EMBL" id="CAK0857282.1"/>
    </source>
</evidence>
<evidence type="ECO:0000313" key="3">
    <source>
        <dbReference type="Proteomes" id="UP001189429"/>
    </source>
</evidence>
<feature type="non-terminal residue" evidence="2">
    <location>
        <position position="1429"/>
    </location>
</feature>
<protein>
    <recommendedName>
        <fullName evidence="4">RNA-directed RNA polymerase</fullName>
    </recommendedName>
</protein>
<evidence type="ECO:0000256" key="1">
    <source>
        <dbReference type="SAM" id="MobiDB-lite"/>
    </source>
</evidence>
<keyword evidence="3" id="KW-1185">Reference proteome</keyword>
<dbReference type="EMBL" id="CAUYUJ010015717">
    <property type="protein sequence ID" value="CAK0857282.1"/>
    <property type="molecule type" value="Genomic_DNA"/>
</dbReference>